<comment type="caution">
    <text evidence="1">The sequence shown here is derived from an EMBL/GenBank/DDBJ whole genome shotgun (WGS) entry which is preliminary data.</text>
</comment>
<keyword evidence="2" id="KW-1185">Reference proteome</keyword>
<sequence length="73" mass="8569">MRYSKCKRCPVGLSMQSYVVDTVIVQVYVNKIYRMDEIRKVYRARFRPLGNSTTWPVYGGPRMIANPNIKESH</sequence>
<organism evidence="1 2">
    <name type="scientific">Arachis hypogaea</name>
    <name type="common">Peanut</name>
    <dbReference type="NCBI Taxonomy" id="3818"/>
    <lineage>
        <taxon>Eukaryota</taxon>
        <taxon>Viridiplantae</taxon>
        <taxon>Streptophyta</taxon>
        <taxon>Embryophyta</taxon>
        <taxon>Tracheophyta</taxon>
        <taxon>Spermatophyta</taxon>
        <taxon>Magnoliopsida</taxon>
        <taxon>eudicotyledons</taxon>
        <taxon>Gunneridae</taxon>
        <taxon>Pentapetalae</taxon>
        <taxon>rosids</taxon>
        <taxon>fabids</taxon>
        <taxon>Fabales</taxon>
        <taxon>Fabaceae</taxon>
        <taxon>Papilionoideae</taxon>
        <taxon>50 kb inversion clade</taxon>
        <taxon>dalbergioids sensu lato</taxon>
        <taxon>Dalbergieae</taxon>
        <taxon>Pterocarpus clade</taxon>
        <taxon>Arachis</taxon>
    </lineage>
</organism>
<evidence type="ECO:0000313" key="2">
    <source>
        <dbReference type="Proteomes" id="UP000289738"/>
    </source>
</evidence>
<name>A0A444Y2J2_ARAHY</name>
<evidence type="ECO:0000313" key="1">
    <source>
        <dbReference type="EMBL" id="RYQ96086.1"/>
    </source>
</evidence>
<dbReference type="AlphaFoldDB" id="A0A444Y2J2"/>
<protein>
    <submittedName>
        <fullName evidence="1">Uncharacterized protein</fullName>
    </submittedName>
</protein>
<gene>
    <name evidence="1" type="ORF">Ahy_B08g091614</name>
</gene>
<accession>A0A444Y2J2</accession>
<reference evidence="1 2" key="1">
    <citation type="submission" date="2019-01" db="EMBL/GenBank/DDBJ databases">
        <title>Sequencing of cultivated peanut Arachis hypogaea provides insights into genome evolution and oil improvement.</title>
        <authorList>
            <person name="Chen X."/>
        </authorList>
    </citation>
    <scope>NUCLEOTIDE SEQUENCE [LARGE SCALE GENOMIC DNA]</scope>
    <source>
        <strain evidence="2">cv. Fuhuasheng</strain>
        <tissue evidence="1">Leaves</tissue>
    </source>
</reference>
<dbReference type="Proteomes" id="UP000289738">
    <property type="component" value="Chromosome B08"/>
</dbReference>
<proteinExistence type="predicted"/>
<dbReference type="EMBL" id="SDMP01000018">
    <property type="protein sequence ID" value="RYQ96086.1"/>
    <property type="molecule type" value="Genomic_DNA"/>
</dbReference>